<reference evidence="1 2" key="1">
    <citation type="submission" date="2013-03" db="EMBL/GenBank/DDBJ databases">
        <title>The Genome Sequence of Phialophora europaea CBS 101466.</title>
        <authorList>
            <consortium name="The Broad Institute Genomics Platform"/>
            <person name="Cuomo C."/>
            <person name="de Hoog S."/>
            <person name="Gorbushina A."/>
            <person name="Walker B."/>
            <person name="Young S.K."/>
            <person name="Zeng Q."/>
            <person name="Gargeya S."/>
            <person name="Fitzgerald M."/>
            <person name="Haas B."/>
            <person name="Abouelleil A."/>
            <person name="Allen A.W."/>
            <person name="Alvarado L."/>
            <person name="Arachchi H.M."/>
            <person name="Berlin A.M."/>
            <person name="Chapman S.B."/>
            <person name="Gainer-Dewar J."/>
            <person name="Goldberg J."/>
            <person name="Griggs A."/>
            <person name="Gujja S."/>
            <person name="Hansen M."/>
            <person name="Howarth C."/>
            <person name="Imamovic A."/>
            <person name="Ireland A."/>
            <person name="Larimer J."/>
            <person name="McCowan C."/>
            <person name="Murphy C."/>
            <person name="Pearson M."/>
            <person name="Poon T.W."/>
            <person name="Priest M."/>
            <person name="Roberts A."/>
            <person name="Saif S."/>
            <person name="Shea T."/>
            <person name="Sisk P."/>
            <person name="Sykes S."/>
            <person name="Wortman J."/>
            <person name="Nusbaum C."/>
            <person name="Birren B."/>
        </authorList>
    </citation>
    <scope>NUCLEOTIDE SEQUENCE [LARGE SCALE GENOMIC DNA]</scope>
    <source>
        <strain evidence="1 2">CBS 101466</strain>
    </source>
</reference>
<dbReference type="Proteomes" id="UP000030752">
    <property type="component" value="Unassembled WGS sequence"/>
</dbReference>
<keyword evidence="2" id="KW-1185">Reference proteome</keyword>
<dbReference type="AlphaFoldDB" id="W2RTZ4"/>
<organism evidence="1 2">
    <name type="scientific">Cyphellophora europaea (strain CBS 101466)</name>
    <name type="common">Phialophora europaea</name>
    <dbReference type="NCBI Taxonomy" id="1220924"/>
    <lineage>
        <taxon>Eukaryota</taxon>
        <taxon>Fungi</taxon>
        <taxon>Dikarya</taxon>
        <taxon>Ascomycota</taxon>
        <taxon>Pezizomycotina</taxon>
        <taxon>Eurotiomycetes</taxon>
        <taxon>Chaetothyriomycetidae</taxon>
        <taxon>Chaetothyriales</taxon>
        <taxon>Cyphellophoraceae</taxon>
        <taxon>Cyphellophora</taxon>
    </lineage>
</organism>
<sequence>MAQRTPKTLLELSGLSLPNDLPPSLQAQVDQISRHDDLRKRLLLRPAVVSVRKESRKADKSWRYWFLLTGEELAVKFYEQGTGTGGKVGVLVGRAPSLTSPVLIGSSSGPGAFRPWAGGEHGWASKKWEIVKAVEMPVYVELARYTVYLLSIYEKEDELLPWKDDGFEEPATGTYFHMHVPEALGGMQPASLMPTDSEVSIGANLAVPDNELASDRDSDDEHLALQLNQELQQHVHDAAGTE</sequence>
<evidence type="ECO:0000313" key="1">
    <source>
        <dbReference type="EMBL" id="ETN39194.1"/>
    </source>
</evidence>
<dbReference type="VEuPathDB" id="FungiDB:HMPREF1541_05417"/>
<dbReference type="HOGENOM" id="CLU_1147154_0_0_1"/>
<evidence type="ECO:0000313" key="2">
    <source>
        <dbReference type="Proteomes" id="UP000030752"/>
    </source>
</evidence>
<accession>W2RTZ4</accession>
<dbReference type="InParanoid" id="W2RTZ4"/>
<name>W2RTZ4_CYPE1</name>
<protein>
    <submittedName>
        <fullName evidence="1">Uncharacterized protein</fullName>
    </submittedName>
</protein>
<dbReference type="RefSeq" id="XP_008717979.1">
    <property type="nucleotide sequence ID" value="XM_008719757.1"/>
</dbReference>
<gene>
    <name evidence="1" type="ORF">HMPREF1541_05417</name>
</gene>
<dbReference type="GeneID" id="19972756"/>
<dbReference type="EMBL" id="KB822721">
    <property type="protein sequence ID" value="ETN39194.1"/>
    <property type="molecule type" value="Genomic_DNA"/>
</dbReference>
<proteinExistence type="predicted"/>